<protein>
    <submittedName>
        <fullName evidence="2">PD-(D/E)XK nuclease family protein</fullName>
    </submittedName>
</protein>
<reference evidence="2 3" key="1">
    <citation type="submission" date="2020-10" db="EMBL/GenBank/DDBJ databases">
        <title>The genome of sulfurovum sp.</title>
        <authorList>
            <person name="Xie S."/>
            <person name="Shao Z."/>
            <person name="Jiang L."/>
        </authorList>
    </citation>
    <scope>NUCLEOTIDE SEQUENCE [LARGE SCALE GENOMIC DNA]</scope>
    <source>
        <strain evidence="2 3">ST-419</strain>
    </source>
</reference>
<evidence type="ECO:0000313" key="3">
    <source>
        <dbReference type="Proteomes" id="UP000595074"/>
    </source>
</evidence>
<dbReference type="Proteomes" id="UP000595074">
    <property type="component" value="Chromosome"/>
</dbReference>
<dbReference type="Gene3D" id="3.90.320.10">
    <property type="match status" value="1"/>
</dbReference>
<keyword evidence="3" id="KW-1185">Reference proteome</keyword>
<dbReference type="KEGG" id="sinu:IMZ28_09905"/>
<gene>
    <name evidence="2" type="ORF">IMZ28_09905</name>
</gene>
<dbReference type="InterPro" id="IPR027417">
    <property type="entry name" value="P-loop_NTPase"/>
</dbReference>
<dbReference type="SUPFAM" id="SSF52980">
    <property type="entry name" value="Restriction endonuclease-like"/>
    <property type="match status" value="1"/>
</dbReference>
<sequence>MNSLHIYPTSRAIRSVTQRLLEEDRFLPSMMRMDEFEQRVILLKEKQMIDPLKRILLLREAAQFEAFERLNFERELIRFFSRSEDLFKFYEELAVEHVDFLMLAEADSYAEFSTHLEILETLLQRYKALLVRKGLTDKAFIPGNYELNEAFICTYEEIIIHLEGYLSRFEMELLIEVAKMTPLKIHYHTSRFNRKMQERFAGYGIALPNNAYVICDIQQKKVLEYKPKHDVLHAEVLKVEERQEQIALAFAKIEEMVQSGISPEKIALILPDESFKTHFALFDRWNNLNFAMGYDYSNGRIYKLLESIWRYWQSGEKETVVLMERYGLNMEKVKTLSPSRTLEIEAFFAQLEILDLLDTENERVREREYHFRVLFAKEVLPAKAWLFLWMKALSGITIDDIRGGKVTVMGVLETRGVSFQGVVIVDFNEGVVPASSGKDRFLNTQVRAFASLPTRNDRESLQKQYYKRLLEEASQAVIIYSSSDNKLPSKFIYELGLEEAKHATVPLQLLYAEPSRFVEETDPIVADFDASAVTWSASRLKIFLECKRKYYYRYIQKIQPKEEEELNEGLFLHKVLEKVFEEYDSYESEEEMEKVLGILIEHMHPDNDAKASYQKQFWQKKLTAFIQQQVVHFKNGWIVTQREKEFAGEIGGLHFKGRIDRIDQNETHTLVLDYKSGSIKEANRTKNLEKLSDFQMSIYDHLLRPHYQNVQFAFLRILDGGEMEAITALEEKNALLEEHIVALKQTKSFVAEKCESLQGCKYCEFALMCGRGEYL</sequence>
<feature type="domain" description="PD-(D/E)XK endonuclease-like" evidence="1">
    <location>
        <begin position="534"/>
        <end position="769"/>
    </location>
</feature>
<dbReference type="InterPro" id="IPR011335">
    <property type="entry name" value="Restrct_endonuc-II-like"/>
</dbReference>
<dbReference type="EMBL" id="CP063164">
    <property type="protein sequence ID" value="QOR61730.1"/>
    <property type="molecule type" value="Genomic_DNA"/>
</dbReference>
<dbReference type="AlphaFoldDB" id="A0A7M1S5T5"/>
<evidence type="ECO:0000259" key="1">
    <source>
        <dbReference type="Pfam" id="PF12705"/>
    </source>
</evidence>
<proteinExistence type="predicted"/>
<organism evidence="2 3">
    <name type="scientific">Sulfurovum indicum</name>
    <dbReference type="NCBI Taxonomy" id="2779528"/>
    <lineage>
        <taxon>Bacteria</taxon>
        <taxon>Pseudomonadati</taxon>
        <taxon>Campylobacterota</taxon>
        <taxon>Epsilonproteobacteria</taxon>
        <taxon>Campylobacterales</taxon>
        <taxon>Sulfurovaceae</taxon>
        <taxon>Sulfurovum</taxon>
    </lineage>
</organism>
<dbReference type="InterPro" id="IPR011604">
    <property type="entry name" value="PDDEXK-like_dom_sf"/>
</dbReference>
<dbReference type="Pfam" id="PF12705">
    <property type="entry name" value="PDDEXK_1"/>
    <property type="match status" value="1"/>
</dbReference>
<dbReference type="SUPFAM" id="SSF52540">
    <property type="entry name" value="P-loop containing nucleoside triphosphate hydrolases"/>
    <property type="match status" value="1"/>
</dbReference>
<dbReference type="InterPro" id="IPR038726">
    <property type="entry name" value="PDDEXK_AddAB-type"/>
</dbReference>
<name>A0A7M1S5T5_9BACT</name>
<accession>A0A7M1S5T5</accession>
<evidence type="ECO:0000313" key="2">
    <source>
        <dbReference type="EMBL" id="QOR61730.1"/>
    </source>
</evidence>
<dbReference type="RefSeq" id="WP_197548439.1">
    <property type="nucleotide sequence ID" value="NZ_CP063164.1"/>
</dbReference>
<dbReference type="Gene3D" id="3.40.50.300">
    <property type="entry name" value="P-loop containing nucleotide triphosphate hydrolases"/>
    <property type="match status" value="1"/>
</dbReference>